<comment type="catalytic activity">
    <reaction evidence="2">
        <text>a triacylglycerol + H2O = a diacylglycerol + a fatty acid + H(+)</text>
        <dbReference type="Rhea" id="RHEA:12044"/>
        <dbReference type="ChEBI" id="CHEBI:15377"/>
        <dbReference type="ChEBI" id="CHEBI:15378"/>
        <dbReference type="ChEBI" id="CHEBI:17855"/>
        <dbReference type="ChEBI" id="CHEBI:18035"/>
        <dbReference type="ChEBI" id="CHEBI:28868"/>
        <dbReference type="EC" id="3.1.1.3"/>
    </reaction>
    <physiologicalReaction direction="left-to-right" evidence="2">
        <dbReference type="Rhea" id="RHEA:12045"/>
    </physiologicalReaction>
</comment>
<dbReference type="PIRSF" id="PIRSF029171">
    <property type="entry name" value="Esterase_LipA"/>
    <property type="match status" value="1"/>
</dbReference>
<name>A0A9P0QTP1_9ASCO</name>
<dbReference type="InterPro" id="IPR029058">
    <property type="entry name" value="AB_hydrolase_fold"/>
</dbReference>
<accession>A0A9P0QTP1</accession>
<dbReference type="Gene3D" id="3.40.50.1820">
    <property type="entry name" value="alpha/beta hydrolase"/>
    <property type="match status" value="1"/>
</dbReference>
<dbReference type="EMBL" id="CAKXYY010000026">
    <property type="protein sequence ID" value="CAH2355460.1"/>
    <property type="molecule type" value="Genomic_DNA"/>
</dbReference>
<gene>
    <name evidence="4" type="ORF">CLIB1423_26S01288</name>
</gene>
<dbReference type="GO" id="GO:0004806">
    <property type="term" value="F:triacylglycerol lipase activity"/>
    <property type="evidence" value="ECO:0007669"/>
    <property type="project" value="UniProtKB-EC"/>
</dbReference>
<dbReference type="GO" id="GO:0016042">
    <property type="term" value="P:lipid catabolic process"/>
    <property type="evidence" value="ECO:0007669"/>
    <property type="project" value="InterPro"/>
</dbReference>
<keyword evidence="3" id="KW-0732">Signal</keyword>
<protein>
    <submittedName>
        <fullName evidence="4">Lipase 1</fullName>
    </submittedName>
</protein>
<dbReference type="InterPro" id="IPR005152">
    <property type="entry name" value="Lipase_secreted"/>
</dbReference>
<evidence type="ECO:0000256" key="2">
    <source>
        <dbReference type="ARBA" id="ARBA00023369"/>
    </source>
</evidence>
<evidence type="ECO:0000313" key="5">
    <source>
        <dbReference type="Proteomes" id="UP000837801"/>
    </source>
</evidence>
<dbReference type="OrthoDB" id="2373480at2759"/>
<sequence length="468" mass="51145">MKFFHLLFLSVFLSLIDAAPTSDLQARGFPVKPSDDPFYQPPSGYEDKPLGTILRIRKQTNAYGIIIFQAKVESVYQILVRSEDSFNQPIAVMSTLFVPYNADPSKLLSYQVAQDSSCPDCAPSYAMQLWTNPLTWVTAQIEQLLLLAAFEQGYYVVVPDHEGPKSAFIAGWSAGKAVLNTIRAALSSGSTTGVNSDADVVIWGYSGGAHATAWTSQLHPSYAPELNILGAAMGGIPVNVTHVALNNMGTIWAGFIFTAINGLSHEYPELGEFVKEKVYPSKYKQFTNTDNLCLIETIPLYLFQTWDDYLEEGSDVLYDPIVKNVTDAQNLLTTGNIPDIPTFIYSSENDEIIPIDDTDSLYELYCSKGVSVELRKDTFSEHIIAAVSGAGLAFNFVKDRFDGVPVNPQCQTSTSLSNIFDPTSLDGLGSLVKGILLTLIGSKLGPDNQVITSSNSTDDVLSSYGLRR</sequence>
<evidence type="ECO:0000256" key="1">
    <source>
        <dbReference type="ARBA" id="ARBA00022801"/>
    </source>
</evidence>
<dbReference type="Pfam" id="PF03583">
    <property type="entry name" value="LIP"/>
    <property type="match status" value="1"/>
</dbReference>
<keyword evidence="1" id="KW-0378">Hydrolase</keyword>
<feature type="signal peptide" evidence="3">
    <location>
        <begin position="1"/>
        <end position="18"/>
    </location>
</feature>
<evidence type="ECO:0000313" key="4">
    <source>
        <dbReference type="EMBL" id="CAH2355460.1"/>
    </source>
</evidence>
<comment type="caution">
    <text evidence="4">The sequence shown here is derived from an EMBL/GenBank/DDBJ whole genome shotgun (WGS) entry which is preliminary data.</text>
</comment>
<dbReference type="AlphaFoldDB" id="A0A9P0QTP1"/>
<keyword evidence="5" id="KW-1185">Reference proteome</keyword>
<organism evidence="4 5">
    <name type="scientific">[Candida] railenensis</name>
    <dbReference type="NCBI Taxonomy" id="45579"/>
    <lineage>
        <taxon>Eukaryota</taxon>
        <taxon>Fungi</taxon>
        <taxon>Dikarya</taxon>
        <taxon>Ascomycota</taxon>
        <taxon>Saccharomycotina</taxon>
        <taxon>Pichiomycetes</taxon>
        <taxon>Debaryomycetaceae</taxon>
        <taxon>Kurtzmaniella</taxon>
    </lineage>
</organism>
<dbReference type="Proteomes" id="UP000837801">
    <property type="component" value="Unassembled WGS sequence"/>
</dbReference>
<reference evidence="4" key="1">
    <citation type="submission" date="2022-03" db="EMBL/GenBank/DDBJ databases">
        <authorList>
            <person name="Legras J.-L."/>
            <person name="Devillers H."/>
            <person name="Grondin C."/>
        </authorList>
    </citation>
    <scope>NUCLEOTIDE SEQUENCE</scope>
    <source>
        <strain evidence="4">CLIB 1423</strain>
    </source>
</reference>
<evidence type="ECO:0000256" key="3">
    <source>
        <dbReference type="SAM" id="SignalP"/>
    </source>
</evidence>
<dbReference type="PANTHER" id="PTHR34853:SF5">
    <property type="entry name" value="LIP-DOMAIN-CONTAINING PROTEIN-RELATED"/>
    <property type="match status" value="1"/>
</dbReference>
<feature type="chain" id="PRO_5040399737" evidence="3">
    <location>
        <begin position="19"/>
        <end position="468"/>
    </location>
</feature>
<dbReference type="PANTHER" id="PTHR34853">
    <property type="match status" value="1"/>
</dbReference>
<proteinExistence type="predicted"/>
<dbReference type="SUPFAM" id="SSF53474">
    <property type="entry name" value="alpha/beta-Hydrolases"/>
    <property type="match status" value="1"/>
</dbReference>
<dbReference type="Gene3D" id="1.10.260.130">
    <property type="match status" value="1"/>
</dbReference>